<keyword evidence="3" id="KW-1185">Reference proteome</keyword>
<protein>
    <submittedName>
        <fullName evidence="2">Uncharacterized protein</fullName>
    </submittedName>
</protein>
<feature type="compositionally biased region" description="Basic and acidic residues" evidence="1">
    <location>
        <begin position="292"/>
        <end position="305"/>
    </location>
</feature>
<dbReference type="AlphaFoldDB" id="A0A371DJC5"/>
<feature type="compositionally biased region" description="Polar residues" evidence="1">
    <location>
        <begin position="225"/>
        <end position="236"/>
    </location>
</feature>
<gene>
    <name evidence="2" type="ORF">OH76DRAFT_1499396</name>
</gene>
<feature type="region of interest" description="Disordered" evidence="1">
    <location>
        <begin position="51"/>
        <end position="96"/>
    </location>
</feature>
<dbReference type="OrthoDB" id="2758562at2759"/>
<evidence type="ECO:0000256" key="1">
    <source>
        <dbReference type="SAM" id="MobiDB-lite"/>
    </source>
</evidence>
<feature type="region of interest" description="Disordered" evidence="1">
    <location>
        <begin position="360"/>
        <end position="494"/>
    </location>
</feature>
<feature type="compositionally biased region" description="Low complexity" evidence="1">
    <location>
        <begin position="428"/>
        <end position="441"/>
    </location>
</feature>
<feature type="compositionally biased region" description="Low complexity" evidence="1">
    <location>
        <begin position="56"/>
        <end position="67"/>
    </location>
</feature>
<feature type="compositionally biased region" description="Low complexity" evidence="1">
    <location>
        <begin position="378"/>
        <end position="397"/>
    </location>
</feature>
<evidence type="ECO:0000313" key="2">
    <source>
        <dbReference type="EMBL" id="RDX52598.1"/>
    </source>
</evidence>
<proteinExistence type="predicted"/>
<dbReference type="Proteomes" id="UP000256964">
    <property type="component" value="Unassembled WGS sequence"/>
</dbReference>
<feature type="region of interest" description="Disordered" evidence="1">
    <location>
        <begin position="270"/>
        <end position="311"/>
    </location>
</feature>
<evidence type="ECO:0000313" key="3">
    <source>
        <dbReference type="Proteomes" id="UP000256964"/>
    </source>
</evidence>
<feature type="compositionally biased region" description="Pro residues" evidence="1">
    <location>
        <begin position="68"/>
        <end position="80"/>
    </location>
</feature>
<accession>A0A371DJC5</accession>
<dbReference type="STRING" id="139420.A0A371DJC5"/>
<organism evidence="2 3">
    <name type="scientific">Lentinus brumalis</name>
    <dbReference type="NCBI Taxonomy" id="2498619"/>
    <lineage>
        <taxon>Eukaryota</taxon>
        <taxon>Fungi</taxon>
        <taxon>Dikarya</taxon>
        <taxon>Basidiomycota</taxon>
        <taxon>Agaricomycotina</taxon>
        <taxon>Agaricomycetes</taxon>
        <taxon>Polyporales</taxon>
        <taxon>Polyporaceae</taxon>
        <taxon>Lentinus</taxon>
    </lineage>
</organism>
<name>A0A371DJC5_9APHY</name>
<feature type="compositionally biased region" description="Basic and acidic residues" evidence="1">
    <location>
        <begin position="87"/>
        <end position="96"/>
    </location>
</feature>
<feature type="compositionally biased region" description="Low complexity" evidence="1">
    <location>
        <begin position="179"/>
        <end position="217"/>
    </location>
</feature>
<feature type="region of interest" description="Disordered" evidence="1">
    <location>
        <begin position="151"/>
        <end position="247"/>
    </location>
</feature>
<sequence>MTAGSSRSRVTRLELTADQLLGSDLTRIRPYKPRKNTPKVVTVEQLLGTSLTIAGPSARSPSRTSARPAPPRPSPRPSSPRIPAAPNRERVTADEVLRTGLPVRTLQAAKARARSSSAITLTADQLLASGSGSSSGSRLSSRRGVPRVLSAEELAGPGPGYSSSDPRPRSAGGSTSAVSHTSGLRSGSGTLGARPSTAGAASSSGSSGVSASGTTRGRGPRAGQVQRSNSQGSTRTLPIYTKEPGDSEVVIDRGTEELEDEIAITVMTPVDEVSPTLAEGFPPTSPSSPVPRESDTSGHDRHLRSLDAISPTPVPASTLRMLSLYPLPALEHDEVPSYEAAMTMTTPDLVATAASIPLPASPALSPVRSPMLSIPGRSGATSPSSLSSGGSAFGSSNPPSPIPEGAESPRRRFQFMSLFHGHSDGSSRSRIRGGSVSGIPSMSTTPERGLSPAPPSPRPFHRSSQSASGSMLDLLSRSWSDNPVVRSRSERDGA</sequence>
<dbReference type="EMBL" id="KZ857390">
    <property type="protein sequence ID" value="RDX52598.1"/>
    <property type="molecule type" value="Genomic_DNA"/>
</dbReference>
<feature type="compositionally biased region" description="Low complexity" evidence="1">
    <location>
        <begin position="360"/>
        <end position="370"/>
    </location>
</feature>
<reference evidence="2 3" key="1">
    <citation type="journal article" date="2018" name="Biotechnol. Biofuels">
        <title>Integrative visual omics of the white-rot fungus Polyporus brumalis exposes the biotechnological potential of its oxidative enzymes for delignifying raw plant biomass.</title>
        <authorList>
            <person name="Miyauchi S."/>
            <person name="Rancon A."/>
            <person name="Drula E."/>
            <person name="Hage H."/>
            <person name="Chaduli D."/>
            <person name="Favel A."/>
            <person name="Grisel S."/>
            <person name="Henrissat B."/>
            <person name="Herpoel-Gimbert I."/>
            <person name="Ruiz-Duenas F.J."/>
            <person name="Chevret D."/>
            <person name="Hainaut M."/>
            <person name="Lin J."/>
            <person name="Wang M."/>
            <person name="Pangilinan J."/>
            <person name="Lipzen A."/>
            <person name="Lesage-Meessen L."/>
            <person name="Navarro D."/>
            <person name="Riley R."/>
            <person name="Grigoriev I.V."/>
            <person name="Zhou S."/>
            <person name="Raouche S."/>
            <person name="Rosso M.N."/>
        </authorList>
    </citation>
    <scope>NUCLEOTIDE SEQUENCE [LARGE SCALE GENOMIC DNA]</scope>
    <source>
        <strain evidence="2 3">BRFM 1820</strain>
    </source>
</reference>